<dbReference type="Gene3D" id="2.170.130.10">
    <property type="entry name" value="TonB-dependent receptor, plug domain"/>
    <property type="match status" value="1"/>
</dbReference>
<evidence type="ECO:0000256" key="12">
    <source>
        <dbReference type="PROSITE-ProRule" id="PRU01360"/>
    </source>
</evidence>
<dbReference type="InterPro" id="IPR012910">
    <property type="entry name" value="Plug_dom"/>
</dbReference>
<keyword evidence="17" id="KW-1185">Reference proteome</keyword>
<dbReference type="InterPro" id="IPR021731">
    <property type="entry name" value="AMIN_dom"/>
</dbReference>
<dbReference type="Gene3D" id="2.40.170.20">
    <property type="entry name" value="TonB-dependent receptor, beta-barrel domain"/>
    <property type="match status" value="1"/>
</dbReference>
<feature type="chain" id="PRO_5026669319" description="TonB-dependent siderophore receptor" evidence="13">
    <location>
        <begin position="24"/>
        <end position="459"/>
    </location>
</feature>
<sequence>MMQLRWLIIVSCFSVLIAPSAWADSVEQEKDAGSHSLTGRLRESQPITDILHLHDIAQPSKTIEQWLSQTPLVIEVTGVSVSATDIGLDVILETSAELTPVTSVIGNTLIADIPNAVPTLPNAREFQQVEPVAEIAFVSVTNLPNNYVRVAITGVDALPTAEVRIEAQGLVLSVTPGFAEAAEDEIQIVVTGEQDTGYFVPDASTATRTDTPLRDIPQSIQVVPQQVLRDQQAVRLEDALQNVSGVAQVTPRSWPGSDFTIRGFRIDEFSFFGTTLRDGLQDPVGTYLLELTSVDRVEVLKGPASVLFGSANPGGTINIITKQPLPDPFYELSATVGSYEFYRGAIDLTGPLNDSQTVLYRLNASYRSAGSFIDFVENQNISVAPVLGWKISESTRLTFSGEYISLNSVFAAGQPAVGTILPNPNGKIARNFYVGEPDSDFDQNGIRVRAELEHQFSDN</sequence>
<name>A0A6N8G0H5_9CHRO</name>
<evidence type="ECO:0000313" key="16">
    <source>
        <dbReference type="EMBL" id="MUL38890.1"/>
    </source>
</evidence>
<dbReference type="GO" id="GO:0015344">
    <property type="term" value="F:siderophore uptake transmembrane transporter activity"/>
    <property type="evidence" value="ECO:0007669"/>
    <property type="project" value="TreeGrafter"/>
</dbReference>
<dbReference type="GO" id="GO:0009279">
    <property type="term" value="C:cell outer membrane"/>
    <property type="evidence" value="ECO:0007669"/>
    <property type="project" value="UniProtKB-SubCell"/>
</dbReference>
<dbReference type="Pfam" id="PF07715">
    <property type="entry name" value="Plug"/>
    <property type="match status" value="1"/>
</dbReference>
<evidence type="ECO:0000256" key="4">
    <source>
        <dbReference type="ARBA" id="ARBA00022452"/>
    </source>
</evidence>
<dbReference type="PANTHER" id="PTHR32552:SF68">
    <property type="entry name" value="FERRICHROME OUTER MEMBRANE TRANSPORTER_PHAGE RECEPTOR"/>
    <property type="match status" value="1"/>
</dbReference>
<dbReference type="EMBL" id="NAPY01000052">
    <property type="protein sequence ID" value="MUL38890.1"/>
    <property type="molecule type" value="Genomic_DNA"/>
</dbReference>
<evidence type="ECO:0000256" key="5">
    <source>
        <dbReference type="ARBA" id="ARBA00022496"/>
    </source>
</evidence>
<gene>
    <name evidence="16" type="ORF">BWI75_21900</name>
</gene>
<dbReference type="SUPFAM" id="SSF56935">
    <property type="entry name" value="Porins"/>
    <property type="match status" value="1"/>
</dbReference>
<comment type="caution">
    <text evidence="16">The sequence shown here is derived from an EMBL/GenBank/DDBJ whole genome shotgun (WGS) entry which is preliminary data.</text>
</comment>
<proteinExistence type="inferred from homology"/>
<keyword evidence="6 12" id="KW-0812">Transmembrane</keyword>
<evidence type="ECO:0000256" key="11">
    <source>
        <dbReference type="ARBA" id="ARBA00023237"/>
    </source>
</evidence>
<evidence type="ECO:0000256" key="2">
    <source>
        <dbReference type="ARBA" id="ARBA00009810"/>
    </source>
</evidence>
<keyword evidence="7 13" id="KW-0732">Signal</keyword>
<dbReference type="RefSeq" id="WP_105219240.1">
    <property type="nucleotide sequence ID" value="NZ_CAWNSU010000032.1"/>
</dbReference>
<dbReference type="PROSITE" id="PS52016">
    <property type="entry name" value="TONB_DEPENDENT_REC_3"/>
    <property type="match status" value="1"/>
</dbReference>
<accession>A0A6N8G0H5</accession>
<dbReference type="Proteomes" id="UP000441797">
    <property type="component" value="Unassembled WGS sequence"/>
</dbReference>
<keyword evidence="9" id="KW-0406">Ion transport</keyword>
<dbReference type="InterPro" id="IPR037066">
    <property type="entry name" value="Plug_dom_sf"/>
</dbReference>
<evidence type="ECO:0000256" key="13">
    <source>
        <dbReference type="SAM" id="SignalP"/>
    </source>
</evidence>
<organism evidence="16 17">
    <name type="scientific">Gloeocapsopsis dulcis AAB1 = 1H9</name>
    <dbReference type="NCBI Taxonomy" id="1433147"/>
    <lineage>
        <taxon>Bacteria</taxon>
        <taxon>Bacillati</taxon>
        <taxon>Cyanobacteriota</taxon>
        <taxon>Cyanophyceae</taxon>
        <taxon>Oscillatoriophycideae</taxon>
        <taxon>Chroococcales</taxon>
        <taxon>Chroococcaceae</taxon>
        <taxon>Gloeocapsopsis</taxon>
        <taxon>Gloeocapsopsis dulcis</taxon>
    </lineage>
</organism>
<evidence type="ECO:0000256" key="9">
    <source>
        <dbReference type="ARBA" id="ARBA00023065"/>
    </source>
</evidence>
<dbReference type="FunFam" id="2.170.130.10:FF:000001">
    <property type="entry name" value="Catecholate siderophore TonB-dependent receptor"/>
    <property type="match status" value="1"/>
</dbReference>
<feature type="signal peptide" evidence="13">
    <location>
        <begin position="1"/>
        <end position="23"/>
    </location>
</feature>
<evidence type="ECO:0000259" key="15">
    <source>
        <dbReference type="Pfam" id="PF11741"/>
    </source>
</evidence>
<dbReference type="GO" id="GO:0015891">
    <property type="term" value="P:siderophore transport"/>
    <property type="evidence" value="ECO:0007669"/>
    <property type="project" value="UniProtKB-ARBA"/>
</dbReference>
<evidence type="ECO:0000256" key="6">
    <source>
        <dbReference type="ARBA" id="ARBA00022692"/>
    </source>
</evidence>
<keyword evidence="5" id="KW-0410">Iron transport</keyword>
<dbReference type="InterPro" id="IPR036942">
    <property type="entry name" value="Beta-barrel_TonB_sf"/>
</dbReference>
<dbReference type="OrthoDB" id="473897at2"/>
<evidence type="ECO:0000256" key="7">
    <source>
        <dbReference type="ARBA" id="ARBA00022729"/>
    </source>
</evidence>
<feature type="domain" description="AMIN" evidence="15">
    <location>
        <begin position="84"/>
        <end position="173"/>
    </location>
</feature>
<evidence type="ECO:0000256" key="3">
    <source>
        <dbReference type="ARBA" id="ARBA00022448"/>
    </source>
</evidence>
<evidence type="ECO:0008006" key="18">
    <source>
        <dbReference type="Google" id="ProtNLM"/>
    </source>
</evidence>
<dbReference type="AlphaFoldDB" id="A0A6N8G0H5"/>
<feature type="domain" description="TonB-dependent receptor plug" evidence="14">
    <location>
        <begin position="213"/>
        <end position="316"/>
    </location>
</feature>
<evidence type="ECO:0000256" key="8">
    <source>
        <dbReference type="ARBA" id="ARBA00023004"/>
    </source>
</evidence>
<evidence type="ECO:0000256" key="1">
    <source>
        <dbReference type="ARBA" id="ARBA00004571"/>
    </source>
</evidence>
<dbReference type="Pfam" id="PF11741">
    <property type="entry name" value="AMIN"/>
    <property type="match status" value="1"/>
</dbReference>
<dbReference type="InterPro" id="IPR039426">
    <property type="entry name" value="TonB-dep_rcpt-like"/>
</dbReference>
<protein>
    <recommendedName>
        <fullName evidence="18">TonB-dependent siderophore receptor</fullName>
    </recommendedName>
</protein>
<comment type="subcellular location">
    <subcellularLocation>
        <location evidence="1 12">Cell outer membrane</location>
        <topology evidence="1 12">Multi-pass membrane protein</topology>
    </subcellularLocation>
</comment>
<dbReference type="PANTHER" id="PTHR32552">
    <property type="entry name" value="FERRICHROME IRON RECEPTOR-RELATED"/>
    <property type="match status" value="1"/>
</dbReference>
<evidence type="ECO:0000256" key="10">
    <source>
        <dbReference type="ARBA" id="ARBA00023136"/>
    </source>
</evidence>
<keyword evidence="3 12" id="KW-0813">Transport</keyword>
<keyword evidence="11 12" id="KW-0998">Cell outer membrane</keyword>
<evidence type="ECO:0000259" key="14">
    <source>
        <dbReference type="Pfam" id="PF07715"/>
    </source>
</evidence>
<keyword evidence="8" id="KW-0408">Iron</keyword>
<comment type="similarity">
    <text evidence="2 12">Belongs to the TonB-dependent receptor family.</text>
</comment>
<evidence type="ECO:0000313" key="17">
    <source>
        <dbReference type="Proteomes" id="UP000441797"/>
    </source>
</evidence>
<reference evidence="16 17" key="1">
    <citation type="journal article" date="2019" name="Front. Microbiol.">
        <title>Genomic Features for Desiccation Tolerance and Sugar Biosynthesis in the Extremophile Gloeocapsopsis sp. UTEX B3054.</title>
        <authorList>
            <person name="Urrejola C."/>
            <person name="Alcorta J."/>
            <person name="Salas L."/>
            <person name="Vasquez M."/>
            <person name="Polz M.F."/>
            <person name="Vicuna R."/>
            <person name="Diez B."/>
        </authorList>
    </citation>
    <scope>NUCLEOTIDE SEQUENCE [LARGE SCALE GENOMIC DNA]</scope>
    <source>
        <strain evidence="16 17">1H9</strain>
    </source>
</reference>
<keyword evidence="10 12" id="KW-0472">Membrane</keyword>
<keyword evidence="4 12" id="KW-1134">Transmembrane beta strand</keyword>